<proteinExistence type="predicted"/>
<dbReference type="Gene3D" id="2.60.120.10">
    <property type="entry name" value="Jelly Rolls"/>
    <property type="match status" value="1"/>
</dbReference>
<keyword evidence="4" id="KW-1185">Reference proteome</keyword>
<dbReference type="InterPro" id="IPR013096">
    <property type="entry name" value="Cupin_2"/>
</dbReference>
<sequence length="136" mass="14022">MTDPLTTSSSGPADALASGLRRTEIQHRTSSIPGRDIVQVRTEIPDGVASGWHTHPGEEIGYIVEGTVRMQVAHADDLLLHAGDGFLIPPGTPHNAHDLGPGTGVMLSTYLVDPTAPLSRYVDAPPDPAGSGGAAG</sequence>
<reference evidence="4" key="1">
    <citation type="submission" date="2016-10" db="EMBL/GenBank/DDBJ databases">
        <authorList>
            <person name="Varghese N."/>
            <person name="Submissions S."/>
        </authorList>
    </citation>
    <scope>NUCLEOTIDE SEQUENCE [LARGE SCALE GENOMIC DNA]</scope>
    <source>
        <strain evidence="4">CGMCC 4.6856</strain>
    </source>
</reference>
<dbReference type="Proteomes" id="UP000198504">
    <property type="component" value="Unassembled WGS sequence"/>
</dbReference>
<accession>A0A1H9KUJ1</accession>
<evidence type="ECO:0000313" key="4">
    <source>
        <dbReference type="Proteomes" id="UP000198504"/>
    </source>
</evidence>
<gene>
    <name evidence="3" type="ORF">SAMN05421756_10810</name>
</gene>
<dbReference type="OrthoDB" id="129561at2"/>
<dbReference type="EMBL" id="FOFA01000008">
    <property type="protein sequence ID" value="SER02463.1"/>
    <property type="molecule type" value="Genomic_DNA"/>
</dbReference>
<evidence type="ECO:0000256" key="1">
    <source>
        <dbReference type="SAM" id="MobiDB-lite"/>
    </source>
</evidence>
<dbReference type="InterPro" id="IPR011051">
    <property type="entry name" value="RmlC_Cupin_sf"/>
</dbReference>
<protein>
    <submittedName>
        <fullName evidence="3">Cupin domain protein</fullName>
    </submittedName>
</protein>
<name>A0A1H9KUJ1_9ACTN</name>
<dbReference type="STRING" id="1036181.SAMN05421756_10810"/>
<dbReference type="PANTHER" id="PTHR38599:SF1">
    <property type="entry name" value="CUPIN DOMAIN PROTEIN (AFU_ORTHOLOGUE AFUA_3G13620)"/>
    <property type="match status" value="1"/>
</dbReference>
<evidence type="ECO:0000259" key="2">
    <source>
        <dbReference type="Pfam" id="PF07883"/>
    </source>
</evidence>
<dbReference type="Pfam" id="PF07883">
    <property type="entry name" value="Cupin_2"/>
    <property type="match status" value="1"/>
</dbReference>
<feature type="domain" description="Cupin type-2" evidence="2">
    <location>
        <begin position="43"/>
        <end position="109"/>
    </location>
</feature>
<organism evidence="3 4">
    <name type="scientific">Microlunatus flavus</name>
    <dbReference type="NCBI Taxonomy" id="1036181"/>
    <lineage>
        <taxon>Bacteria</taxon>
        <taxon>Bacillati</taxon>
        <taxon>Actinomycetota</taxon>
        <taxon>Actinomycetes</taxon>
        <taxon>Propionibacteriales</taxon>
        <taxon>Propionibacteriaceae</taxon>
        <taxon>Microlunatus</taxon>
    </lineage>
</organism>
<dbReference type="PANTHER" id="PTHR38599">
    <property type="entry name" value="CUPIN DOMAIN PROTEIN (AFU_ORTHOLOGUE AFUA_3G13620)"/>
    <property type="match status" value="1"/>
</dbReference>
<evidence type="ECO:0000313" key="3">
    <source>
        <dbReference type="EMBL" id="SER02463.1"/>
    </source>
</evidence>
<dbReference type="SUPFAM" id="SSF51182">
    <property type="entry name" value="RmlC-like cupins"/>
    <property type="match status" value="1"/>
</dbReference>
<dbReference type="InterPro" id="IPR014710">
    <property type="entry name" value="RmlC-like_jellyroll"/>
</dbReference>
<dbReference type="CDD" id="cd02235">
    <property type="entry name" value="cupin_BLL4011-like"/>
    <property type="match status" value="1"/>
</dbReference>
<feature type="region of interest" description="Disordered" evidence="1">
    <location>
        <begin position="1"/>
        <end position="24"/>
    </location>
</feature>
<feature type="compositionally biased region" description="Polar residues" evidence="1">
    <location>
        <begin position="1"/>
        <end position="11"/>
    </location>
</feature>
<dbReference type="RefSeq" id="WP_091183606.1">
    <property type="nucleotide sequence ID" value="NZ_FOFA01000008.1"/>
</dbReference>
<dbReference type="AlphaFoldDB" id="A0A1H9KUJ1"/>